<dbReference type="CDD" id="cd11567">
    <property type="entry name" value="YciH_like"/>
    <property type="match status" value="1"/>
</dbReference>
<dbReference type="EMBL" id="SPNC01000104">
    <property type="protein sequence ID" value="TFH94589.1"/>
    <property type="molecule type" value="Genomic_DNA"/>
</dbReference>
<dbReference type="Gene3D" id="3.30.780.10">
    <property type="entry name" value="SUI1-like domain"/>
    <property type="match status" value="1"/>
</dbReference>
<keyword evidence="2" id="KW-0810">Translation regulation</keyword>
<comment type="caution">
    <text evidence="4">The sequence shown here is derived from an EMBL/GenBank/DDBJ whole genome shotgun (WGS) entry which is preliminary data.</text>
</comment>
<dbReference type="PROSITE" id="PS50296">
    <property type="entry name" value="SUI1"/>
    <property type="match status" value="1"/>
</dbReference>
<evidence type="ECO:0000256" key="2">
    <source>
        <dbReference type="ARBA" id="ARBA00022845"/>
    </source>
</evidence>
<dbReference type="InterPro" id="IPR005872">
    <property type="entry name" value="SUI1_arc_bac"/>
</dbReference>
<dbReference type="GO" id="GO:0003729">
    <property type="term" value="F:mRNA binding"/>
    <property type="evidence" value="ECO:0007669"/>
    <property type="project" value="TreeGrafter"/>
</dbReference>
<dbReference type="InterPro" id="IPR036877">
    <property type="entry name" value="SUI1_dom_sf"/>
</dbReference>
<dbReference type="InterPro" id="IPR050318">
    <property type="entry name" value="DENR/SUI1_TIF"/>
</dbReference>
<dbReference type="GO" id="GO:0003743">
    <property type="term" value="F:translation initiation factor activity"/>
    <property type="evidence" value="ECO:0007669"/>
    <property type="project" value="UniProtKB-KW"/>
</dbReference>
<dbReference type="GO" id="GO:0001731">
    <property type="term" value="P:formation of translation preinitiation complex"/>
    <property type="evidence" value="ECO:0007669"/>
    <property type="project" value="TreeGrafter"/>
</dbReference>
<dbReference type="InterPro" id="IPR001950">
    <property type="entry name" value="SUI1"/>
</dbReference>
<dbReference type="OrthoDB" id="9792915at2"/>
<evidence type="ECO:0000256" key="1">
    <source>
        <dbReference type="ARBA" id="ARBA00005422"/>
    </source>
</evidence>
<evidence type="ECO:0000313" key="5">
    <source>
        <dbReference type="Proteomes" id="UP000297225"/>
    </source>
</evidence>
<dbReference type="Pfam" id="PF01253">
    <property type="entry name" value="SUI1"/>
    <property type="match status" value="1"/>
</dbReference>
<organism evidence="4 5">
    <name type="scientific">Porphyromonas levii</name>
    <dbReference type="NCBI Taxonomy" id="28114"/>
    <lineage>
        <taxon>Bacteria</taxon>
        <taxon>Pseudomonadati</taxon>
        <taxon>Bacteroidota</taxon>
        <taxon>Bacteroidia</taxon>
        <taxon>Bacteroidales</taxon>
        <taxon>Porphyromonadaceae</taxon>
        <taxon>Porphyromonas</taxon>
    </lineage>
</organism>
<name>A0A4Y8WQA6_9PORP</name>
<protein>
    <submittedName>
        <fullName evidence="4">Translation initiation factor</fullName>
    </submittedName>
</protein>
<reference evidence="4 5" key="1">
    <citation type="submission" date="2019-03" db="EMBL/GenBank/DDBJ databases">
        <title>Porphyromonas levii Isolated from the Uterus of Dairy Cows.</title>
        <authorList>
            <person name="Francis A.M."/>
        </authorList>
    </citation>
    <scope>NUCLEOTIDE SEQUENCE [LARGE SCALE GENOMIC DNA]</scope>
    <source>
        <strain evidence="4 5">AF5678</strain>
    </source>
</reference>
<dbReference type="GO" id="GO:0002188">
    <property type="term" value="P:translation reinitiation"/>
    <property type="evidence" value="ECO:0007669"/>
    <property type="project" value="TreeGrafter"/>
</dbReference>
<accession>A0A4Y8WQA6</accession>
<keyword evidence="3" id="KW-0648">Protein biosynthesis</keyword>
<dbReference type="GeneID" id="66797692"/>
<dbReference type="AlphaFoldDB" id="A0A4Y8WQA6"/>
<gene>
    <name evidence="4" type="ORF">E4P47_06840</name>
</gene>
<dbReference type="PANTHER" id="PTHR12789">
    <property type="entry name" value="DENSITY-REGULATED PROTEIN HOMOLOG"/>
    <property type="match status" value="1"/>
</dbReference>
<dbReference type="SUPFAM" id="SSF55159">
    <property type="entry name" value="eIF1-like"/>
    <property type="match status" value="1"/>
</dbReference>
<evidence type="ECO:0000313" key="4">
    <source>
        <dbReference type="EMBL" id="TFH94589.1"/>
    </source>
</evidence>
<dbReference type="PIRSF" id="PIRSF037511">
    <property type="entry name" value="Transl_init_SUI1_pro"/>
    <property type="match status" value="1"/>
</dbReference>
<comment type="similarity">
    <text evidence="1">Belongs to the SUI1 family.</text>
</comment>
<dbReference type="RefSeq" id="WP_134849689.1">
    <property type="nucleotide sequence ID" value="NZ_CP197400.1"/>
</dbReference>
<keyword evidence="4" id="KW-0396">Initiation factor</keyword>
<proteinExistence type="inferred from homology"/>
<dbReference type="GO" id="GO:0006417">
    <property type="term" value="P:regulation of translation"/>
    <property type="evidence" value="ECO:0007669"/>
    <property type="project" value="UniProtKB-KW"/>
</dbReference>
<dbReference type="Proteomes" id="UP000297225">
    <property type="component" value="Unassembled WGS sequence"/>
</dbReference>
<sequence length="111" mass="12277">MSKKNWGGMVFSTNSDLMAQLDKEEVVETALPAEQRLVVRRDNKGRKGKMVTLVEGFSGSDDDLQALGKRLKVACGVGGSAKDAEIIIQGELVERVHTLLLEWGYTKSKRR</sequence>
<dbReference type="STRING" id="1122973.GCA_000379925_01747"/>
<dbReference type="PANTHER" id="PTHR12789:SF0">
    <property type="entry name" value="DENSITY-REGULATED PROTEIN"/>
    <property type="match status" value="1"/>
</dbReference>
<keyword evidence="5" id="KW-1185">Reference proteome</keyword>
<evidence type="ECO:0000256" key="3">
    <source>
        <dbReference type="ARBA" id="ARBA00022917"/>
    </source>
</evidence>